<feature type="region of interest" description="Disordered" evidence="5">
    <location>
        <begin position="1"/>
        <end position="31"/>
    </location>
</feature>
<dbReference type="PANTHER" id="PTHR31383:SF2">
    <property type="entry name" value="OXIDATIVE STRESS-RESPONSIVE SERINE-RICH PROTEIN 1"/>
    <property type="match status" value="1"/>
</dbReference>
<name>A0A210Q3X6_MIZYE</name>
<evidence type="ECO:0000313" key="6">
    <source>
        <dbReference type="EMBL" id="OWF43446.1"/>
    </source>
</evidence>
<evidence type="ECO:0000256" key="4">
    <source>
        <dbReference type="ARBA" id="ARBA00031405"/>
    </source>
</evidence>
<dbReference type="EMBL" id="NEDP02005102">
    <property type="protein sequence ID" value="OWF43446.1"/>
    <property type="molecule type" value="Genomic_DNA"/>
</dbReference>
<feature type="compositionally biased region" description="Polar residues" evidence="5">
    <location>
        <begin position="260"/>
        <end position="275"/>
    </location>
</feature>
<protein>
    <recommendedName>
        <fullName evidence="1">Oxidative stress-responsive serine-rich protein 1</fullName>
    </recommendedName>
    <alternativeName>
        <fullName evidence="4">Oxidative stress-responsive protein 1</fullName>
    </alternativeName>
    <alternativeName>
        <fullName evidence="3">Peroxide-inducible transcript 1 protein</fullName>
    </alternativeName>
</protein>
<evidence type="ECO:0000256" key="1">
    <source>
        <dbReference type="ARBA" id="ARBA00015005"/>
    </source>
</evidence>
<dbReference type="PANTHER" id="PTHR31383">
    <property type="entry name" value="OXIDATIVE STRESS-RESPONSE SERINE-RICH PROTEIN 1"/>
    <property type="match status" value="1"/>
</dbReference>
<accession>A0A210Q3X6</accession>
<sequence>MGDDESFQREENTTKLPSAFKRLRVESESPNVSTGIVTSESVLVVQQLWLRDNGGQQKGLNKSSDKNHQKYNKRIGRMEPYPQEVIFSMQKMTLKKEECNTKHCNCSTNHSDTENRNKYNYANISGSPRRLIREARLKLHHSEKDRKHIIRSARLKLIKKERKSDPTGLNVMKLPKSGNNSSDISVFGSGTKAALTDFSSMCISSKKSTEGNHSIASFDVDHPQGVYGGRKHSRDDESKSNSPDSSCSPKAKTARHSKTRSAPGTSVESCKTSQDQVFERSCSQEARLDDMTVNELAGYFEDFVYIPKKMSSMAEMMYT</sequence>
<comment type="caution">
    <text evidence="6">The sequence shown here is derived from an EMBL/GenBank/DDBJ whole genome shotgun (WGS) entry which is preliminary data.</text>
</comment>
<proteinExistence type="predicted"/>
<feature type="compositionally biased region" description="Basic and acidic residues" evidence="5">
    <location>
        <begin position="1"/>
        <end position="13"/>
    </location>
</feature>
<gene>
    <name evidence="6" type="ORF">KP79_PYT08211</name>
</gene>
<organism evidence="6 7">
    <name type="scientific">Mizuhopecten yessoensis</name>
    <name type="common">Japanese scallop</name>
    <name type="synonym">Patinopecten yessoensis</name>
    <dbReference type="NCBI Taxonomy" id="6573"/>
    <lineage>
        <taxon>Eukaryota</taxon>
        <taxon>Metazoa</taxon>
        <taxon>Spiralia</taxon>
        <taxon>Lophotrochozoa</taxon>
        <taxon>Mollusca</taxon>
        <taxon>Bivalvia</taxon>
        <taxon>Autobranchia</taxon>
        <taxon>Pteriomorphia</taxon>
        <taxon>Pectinida</taxon>
        <taxon>Pectinoidea</taxon>
        <taxon>Pectinidae</taxon>
        <taxon>Mizuhopecten</taxon>
    </lineage>
</organism>
<evidence type="ECO:0000313" key="7">
    <source>
        <dbReference type="Proteomes" id="UP000242188"/>
    </source>
</evidence>
<keyword evidence="7" id="KW-1185">Reference proteome</keyword>
<dbReference type="AlphaFoldDB" id="A0A210Q3X6"/>
<dbReference type="Proteomes" id="UP000242188">
    <property type="component" value="Unassembled WGS sequence"/>
</dbReference>
<evidence type="ECO:0000256" key="2">
    <source>
        <dbReference type="ARBA" id="ARBA00022553"/>
    </source>
</evidence>
<reference evidence="6 7" key="1">
    <citation type="journal article" date="2017" name="Nat. Ecol. Evol.">
        <title>Scallop genome provides insights into evolution of bilaterian karyotype and development.</title>
        <authorList>
            <person name="Wang S."/>
            <person name="Zhang J."/>
            <person name="Jiao W."/>
            <person name="Li J."/>
            <person name="Xun X."/>
            <person name="Sun Y."/>
            <person name="Guo X."/>
            <person name="Huan P."/>
            <person name="Dong B."/>
            <person name="Zhang L."/>
            <person name="Hu X."/>
            <person name="Sun X."/>
            <person name="Wang J."/>
            <person name="Zhao C."/>
            <person name="Wang Y."/>
            <person name="Wang D."/>
            <person name="Huang X."/>
            <person name="Wang R."/>
            <person name="Lv J."/>
            <person name="Li Y."/>
            <person name="Zhang Z."/>
            <person name="Liu B."/>
            <person name="Lu W."/>
            <person name="Hui Y."/>
            <person name="Liang J."/>
            <person name="Zhou Z."/>
            <person name="Hou R."/>
            <person name="Li X."/>
            <person name="Liu Y."/>
            <person name="Li H."/>
            <person name="Ning X."/>
            <person name="Lin Y."/>
            <person name="Zhao L."/>
            <person name="Xing Q."/>
            <person name="Dou J."/>
            <person name="Li Y."/>
            <person name="Mao J."/>
            <person name="Guo H."/>
            <person name="Dou H."/>
            <person name="Li T."/>
            <person name="Mu C."/>
            <person name="Jiang W."/>
            <person name="Fu Q."/>
            <person name="Fu X."/>
            <person name="Miao Y."/>
            <person name="Liu J."/>
            <person name="Yu Q."/>
            <person name="Li R."/>
            <person name="Liao H."/>
            <person name="Li X."/>
            <person name="Kong Y."/>
            <person name="Jiang Z."/>
            <person name="Chourrout D."/>
            <person name="Li R."/>
            <person name="Bao Z."/>
        </authorList>
    </citation>
    <scope>NUCLEOTIDE SEQUENCE [LARGE SCALE GENOMIC DNA]</scope>
    <source>
        <strain evidence="6 7">PY_sf001</strain>
    </source>
</reference>
<dbReference type="OrthoDB" id="10045817at2759"/>
<dbReference type="InterPro" id="IPR008494">
    <property type="entry name" value="DUF776"/>
</dbReference>
<evidence type="ECO:0000256" key="3">
    <source>
        <dbReference type="ARBA" id="ARBA00029721"/>
    </source>
</evidence>
<dbReference type="GO" id="GO:0070301">
    <property type="term" value="P:cellular response to hydrogen peroxide"/>
    <property type="evidence" value="ECO:0007669"/>
    <property type="project" value="TreeGrafter"/>
</dbReference>
<feature type="region of interest" description="Disordered" evidence="5">
    <location>
        <begin position="213"/>
        <end position="275"/>
    </location>
</feature>
<evidence type="ECO:0000256" key="5">
    <source>
        <dbReference type="SAM" id="MobiDB-lite"/>
    </source>
</evidence>
<keyword evidence="2" id="KW-0597">Phosphoprotein</keyword>
<feature type="region of interest" description="Disordered" evidence="5">
    <location>
        <begin position="161"/>
        <end position="185"/>
    </location>
</feature>